<keyword evidence="4 9" id="KW-0997">Cell inner membrane</keyword>
<comment type="caution">
    <text evidence="11">The sequence shown here is derived from an EMBL/GenBank/DDBJ whole genome shotgun (WGS) entry which is preliminary data.</text>
</comment>
<keyword evidence="2 9" id="KW-0813">Transport</keyword>
<evidence type="ECO:0000256" key="5">
    <source>
        <dbReference type="ARBA" id="ARBA00022692"/>
    </source>
</evidence>
<evidence type="ECO:0000259" key="10">
    <source>
        <dbReference type="Pfam" id="PF04290"/>
    </source>
</evidence>
<evidence type="ECO:0000256" key="9">
    <source>
        <dbReference type="RuleBase" id="RU369079"/>
    </source>
</evidence>
<dbReference type="RefSeq" id="WP_127060572.1">
    <property type="nucleotide sequence ID" value="NZ_RZHF01000006.1"/>
</dbReference>
<feature type="transmembrane region" description="Helical" evidence="9">
    <location>
        <begin position="61"/>
        <end position="79"/>
    </location>
</feature>
<evidence type="ECO:0000256" key="8">
    <source>
        <dbReference type="ARBA" id="ARBA00038436"/>
    </source>
</evidence>
<evidence type="ECO:0000256" key="4">
    <source>
        <dbReference type="ARBA" id="ARBA00022519"/>
    </source>
</evidence>
<comment type="subunit">
    <text evidence="9">The complex comprises the extracytoplasmic solute receptor protein and the two transmembrane proteins.</text>
</comment>
<evidence type="ECO:0000256" key="6">
    <source>
        <dbReference type="ARBA" id="ARBA00022989"/>
    </source>
</evidence>
<reference evidence="11 12" key="1">
    <citation type="submission" date="2018-12" db="EMBL/GenBank/DDBJ databases">
        <title>three novel Halomonas strain isolated from plants.</title>
        <authorList>
            <person name="Sun C."/>
        </authorList>
    </citation>
    <scope>NUCLEOTIDE SEQUENCE [LARGE SCALE GENOMIC DNA]</scope>
    <source>
        <strain evidence="11 12">JCM 18142</strain>
    </source>
</reference>
<dbReference type="Pfam" id="PF04290">
    <property type="entry name" value="DctQ"/>
    <property type="match status" value="1"/>
</dbReference>
<dbReference type="PANTHER" id="PTHR35011">
    <property type="entry name" value="2,3-DIKETO-L-GULONATE TRAP TRANSPORTER SMALL PERMEASE PROTEIN YIAM"/>
    <property type="match status" value="1"/>
</dbReference>
<dbReference type="AlphaFoldDB" id="A0A3S0W6H7"/>
<keyword evidence="3" id="KW-1003">Cell membrane</keyword>
<keyword evidence="5 9" id="KW-0812">Transmembrane</keyword>
<proteinExistence type="inferred from homology"/>
<dbReference type="GO" id="GO:0015740">
    <property type="term" value="P:C4-dicarboxylate transport"/>
    <property type="evidence" value="ECO:0007669"/>
    <property type="project" value="TreeGrafter"/>
</dbReference>
<dbReference type="Proteomes" id="UP000287023">
    <property type="component" value="Unassembled WGS sequence"/>
</dbReference>
<dbReference type="InterPro" id="IPR007387">
    <property type="entry name" value="TRAP_DctQ"/>
</dbReference>
<gene>
    <name evidence="11" type="ORF">ELY38_05860</name>
</gene>
<name>A0A3S0W6H7_9GAMM</name>
<feature type="transmembrane region" description="Helical" evidence="9">
    <location>
        <begin position="141"/>
        <end position="162"/>
    </location>
</feature>
<comment type="function">
    <text evidence="9">Part of the tripartite ATP-independent periplasmic (TRAP) transport system.</text>
</comment>
<evidence type="ECO:0000313" key="12">
    <source>
        <dbReference type="Proteomes" id="UP000287023"/>
    </source>
</evidence>
<dbReference type="GO" id="GO:0005886">
    <property type="term" value="C:plasma membrane"/>
    <property type="evidence" value="ECO:0007669"/>
    <property type="project" value="UniProtKB-SubCell"/>
</dbReference>
<keyword evidence="6 9" id="KW-1133">Transmembrane helix</keyword>
<accession>A0A3S0W6H7</accession>
<organism evidence="11 12">
    <name type="scientific">Vreelandella nanhaiensis</name>
    <dbReference type="NCBI Taxonomy" id="1258546"/>
    <lineage>
        <taxon>Bacteria</taxon>
        <taxon>Pseudomonadati</taxon>
        <taxon>Pseudomonadota</taxon>
        <taxon>Gammaproteobacteria</taxon>
        <taxon>Oceanospirillales</taxon>
        <taxon>Halomonadaceae</taxon>
        <taxon>Vreelandella</taxon>
    </lineage>
</organism>
<evidence type="ECO:0000313" key="11">
    <source>
        <dbReference type="EMBL" id="RUR33076.1"/>
    </source>
</evidence>
<feature type="domain" description="Tripartite ATP-independent periplasmic transporters DctQ component" evidence="10">
    <location>
        <begin position="38"/>
        <end position="161"/>
    </location>
</feature>
<comment type="subcellular location">
    <subcellularLocation>
        <location evidence="1 9">Cell inner membrane</location>
        <topology evidence="1 9">Multi-pass membrane protein</topology>
    </subcellularLocation>
</comment>
<keyword evidence="12" id="KW-1185">Reference proteome</keyword>
<keyword evidence="7 9" id="KW-0472">Membrane</keyword>
<dbReference type="PANTHER" id="PTHR35011:SF2">
    <property type="entry name" value="2,3-DIKETO-L-GULONATE TRAP TRANSPORTER SMALL PERMEASE PROTEIN YIAM"/>
    <property type="match status" value="1"/>
</dbReference>
<dbReference type="GO" id="GO:0022857">
    <property type="term" value="F:transmembrane transporter activity"/>
    <property type="evidence" value="ECO:0007669"/>
    <property type="project" value="UniProtKB-UniRule"/>
</dbReference>
<dbReference type="OrthoDB" id="6158173at2"/>
<sequence length="179" mass="19673">MDGALPPANGADRLAFYVLRHVTRLCDAVGVALLVGILGLIVTAVVARDLLNWGMPWTEEVVSLLAIYAIGFGSISAWVRSDHLVVDLFSHRLSALGHQVQYRLTAIISVVFFVLASWGAWIMSDMSANNKTVSLSISFSYLYYGLLFSFVAMAMTATWQTLRGPVTWLNKPAHEEITP</sequence>
<dbReference type="InterPro" id="IPR055348">
    <property type="entry name" value="DctQ"/>
</dbReference>
<dbReference type="EMBL" id="RZHF01000006">
    <property type="protein sequence ID" value="RUR33076.1"/>
    <property type="molecule type" value="Genomic_DNA"/>
</dbReference>
<evidence type="ECO:0000256" key="7">
    <source>
        <dbReference type="ARBA" id="ARBA00023136"/>
    </source>
</evidence>
<evidence type="ECO:0000256" key="3">
    <source>
        <dbReference type="ARBA" id="ARBA00022475"/>
    </source>
</evidence>
<feature type="transmembrane region" description="Helical" evidence="9">
    <location>
        <begin position="100"/>
        <end position="121"/>
    </location>
</feature>
<evidence type="ECO:0000256" key="1">
    <source>
        <dbReference type="ARBA" id="ARBA00004429"/>
    </source>
</evidence>
<feature type="transmembrane region" description="Helical" evidence="9">
    <location>
        <begin position="25"/>
        <end position="46"/>
    </location>
</feature>
<evidence type="ECO:0000256" key="2">
    <source>
        <dbReference type="ARBA" id="ARBA00022448"/>
    </source>
</evidence>
<protein>
    <recommendedName>
        <fullName evidence="9">TRAP transporter small permease protein</fullName>
    </recommendedName>
</protein>
<comment type="similarity">
    <text evidence="8 9">Belongs to the TRAP transporter small permease family.</text>
</comment>